<dbReference type="STRING" id="8167.A0A484CCF1"/>
<dbReference type="Proteomes" id="UP000295070">
    <property type="component" value="Chromosome 19"/>
</dbReference>
<organism evidence="2 3">
    <name type="scientific">Perca flavescens</name>
    <name type="common">American yellow perch</name>
    <name type="synonym">Morone flavescens</name>
    <dbReference type="NCBI Taxonomy" id="8167"/>
    <lineage>
        <taxon>Eukaryota</taxon>
        <taxon>Metazoa</taxon>
        <taxon>Chordata</taxon>
        <taxon>Craniata</taxon>
        <taxon>Vertebrata</taxon>
        <taxon>Euteleostomi</taxon>
        <taxon>Actinopterygii</taxon>
        <taxon>Neopterygii</taxon>
        <taxon>Teleostei</taxon>
        <taxon>Neoteleostei</taxon>
        <taxon>Acanthomorphata</taxon>
        <taxon>Eupercaria</taxon>
        <taxon>Perciformes</taxon>
        <taxon>Percoidei</taxon>
        <taxon>Percidae</taxon>
        <taxon>Percinae</taxon>
        <taxon>Perca</taxon>
    </lineage>
</organism>
<evidence type="ECO:0000256" key="1">
    <source>
        <dbReference type="SAM" id="MobiDB-lite"/>
    </source>
</evidence>
<protein>
    <recommendedName>
        <fullName evidence="4">Ig-like domain-containing protein</fullName>
    </recommendedName>
</protein>
<keyword evidence="3" id="KW-1185">Reference proteome</keyword>
<evidence type="ECO:0000313" key="2">
    <source>
        <dbReference type="EMBL" id="TDG99447.1"/>
    </source>
</evidence>
<accession>A0A484CCF1</accession>
<dbReference type="InterPro" id="IPR036179">
    <property type="entry name" value="Ig-like_dom_sf"/>
</dbReference>
<feature type="region of interest" description="Disordered" evidence="1">
    <location>
        <begin position="124"/>
        <end position="151"/>
    </location>
</feature>
<dbReference type="EMBL" id="SCKG01000019">
    <property type="protein sequence ID" value="TDG99447.1"/>
    <property type="molecule type" value="Genomic_DNA"/>
</dbReference>
<evidence type="ECO:0000313" key="3">
    <source>
        <dbReference type="Proteomes" id="UP000295070"/>
    </source>
</evidence>
<sequence>MQGTTYKCTVTPAFVSPDDSVPASLLSSPDVSQLFEYEGLSLSCGDNSRSHGWRIIRATKLDGKEGMLVNSSEKWGEASSSGFTIHAAKKSDSGVYWCESPAKQRSNSLHISFYGRKLHVSMAMSPPREDDEGEDRGYEDVIPDVTTEHHF</sequence>
<gene>
    <name evidence="2" type="ORF">EPR50_G00193370</name>
</gene>
<reference evidence="2 3" key="1">
    <citation type="submission" date="2019-01" db="EMBL/GenBank/DDBJ databases">
        <title>A chromosome-scale genome assembly of the yellow perch, Perca flavescens.</title>
        <authorList>
            <person name="Feron R."/>
            <person name="Morvezen R."/>
            <person name="Bestin A."/>
            <person name="Haffray P."/>
            <person name="Klopp C."/>
            <person name="Zahm M."/>
            <person name="Cabau C."/>
            <person name="Roques C."/>
            <person name="Donnadieu C."/>
            <person name="Bouchez O."/>
            <person name="Christie M."/>
            <person name="Larson W."/>
            <person name="Guiguen Y."/>
        </authorList>
    </citation>
    <scope>NUCLEOTIDE SEQUENCE [LARGE SCALE GENOMIC DNA]</scope>
    <source>
        <strain evidence="2">YP-PL-M2</strain>
        <tissue evidence="2">Blood</tissue>
    </source>
</reference>
<dbReference type="InterPro" id="IPR013783">
    <property type="entry name" value="Ig-like_fold"/>
</dbReference>
<dbReference type="Gene3D" id="2.60.40.10">
    <property type="entry name" value="Immunoglobulins"/>
    <property type="match status" value="1"/>
</dbReference>
<comment type="caution">
    <text evidence="2">The sequence shown here is derived from an EMBL/GenBank/DDBJ whole genome shotgun (WGS) entry which is preliminary data.</text>
</comment>
<proteinExistence type="predicted"/>
<dbReference type="AlphaFoldDB" id="A0A484CCF1"/>
<name>A0A484CCF1_PERFV</name>
<dbReference type="SUPFAM" id="SSF48726">
    <property type="entry name" value="Immunoglobulin"/>
    <property type="match status" value="1"/>
</dbReference>
<evidence type="ECO:0008006" key="4">
    <source>
        <dbReference type="Google" id="ProtNLM"/>
    </source>
</evidence>